<dbReference type="InterPro" id="IPR011990">
    <property type="entry name" value="TPR-like_helical_dom_sf"/>
</dbReference>
<dbReference type="RefSeq" id="XP_071934523.1">
    <property type="nucleotide sequence ID" value="XM_072078422.1"/>
</dbReference>
<dbReference type="Gene3D" id="1.25.40.10">
    <property type="entry name" value="Tetratricopeptide repeat domain"/>
    <property type="match status" value="1"/>
</dbReference>
<proteinExistence type="predicted"/>
<evidence type="ECO:0000313" key="1">
    <source>
        <dbReference type="Proteomes" id="UP001652660"/>
    </source>
</evidence>
<dbReference type="GeneID" id="140036560"/>
<reference evidence="2" key="1">
    <citation type="submission" date="2025-08" db="UniProtKB">
        <authorList>
            <consortium name="RefSeq"/>
        </authorList>
    </citation>
    <scope>IDENTIFICATION</scope>
    <source>
        <tissue evidence="2">Leaves</tissue>
    </source>
</reference>
<accession>A0ABM4WRX7</accession>
<dbReference type="PANTHER" id="PTHR26312:SF176">
    <property type="entry name" value="TETRATRICOPEPTIDE-LIKE HELICAL DOMAIN-CONTAINING PROTEIN-RELATED"/>
    <property type="match status" value="1"/>
</dbReference>
<keyword evidence="1" id="KW-1185">Reference proteome</keyword>
<sequence length="512" mass="57883">MRKLHISPVGVDVPHRAFSPITNRSFASAPSMKERKADQSIACQNFLSGSFISRKFNKSLNFNKRASIAHRMKRSCSANLDEVFGDHNAEGLAQGFSSEDRGRTFSQNSSWQSHIDFLEPTTLGIMPEPPDWPERDLILWADIEQRAKSFDLPLSLRMIKKKHQREEALKGVGELASSSMTKAFSSTVFIIVELQSYALQMREALCNEDLKVIISKVQRDMHLSFVWLFQQVFSPTPALMVCMMSLLAEFGVYSTSQACLYGSLSRTTEELGSILHAQSDNLSVASTNFDNYGVGWEANSVINGRNEDSSYISTSRKHLMADPEELLQVGNQEFRSAAEVSLWNSLLDQATRMQPGPGEMVLNHDVLQKFVSPLSVEIEPDDYMEYHRTDLTYQMGLSQDPDNPLLLCNYAQFLRLVAHDYDRAEECFKRAIQVEPLDAESLSRYADFLWIVRKDFWRAEDTYLQALSIEPENSYLASKYANFLWSTGGEETCFPLDASNSSSSSSSRDSNM</sequence>
<name>A0ABM4WRX7_COFAR</name>
<dbReference type="PANTHER" id="PTHR26312">
    <property type="entry name" value="TETRATRICOPEPTIDE REPEAT PROTEIN 5"/>
    <property type="match status" value="1"/>
</dbReference>
<protein>
    <submittedName>
        <fullName evidence="2">Uncharacterized protein</fullName>
    </submittedName>
</protein>
<dbReference type="SUPFAM" id="SSF48452">
    <property type="entry name" value="TPR-like"/>
    <property type="match status" value="1"/>
</dbReference>
<gene>
    <name evidence="2" type="primary">LOC140036560</name>
</gene>
<organism evidence="1 2">
    <name type="scientific">Coffea arabica</name>
    <name type="common">Arabian coffee</name>
    <dbReference type="NCBI Taxonomy" id="13443"/>
    <lineage>
        <taxon>Eukaryota</taxon>
        <taxon>Viridiplantae</taxon>
        <taxon>Streptophyta</taxon>
        <taxon>Embryophyta</taxon>
        <taxon>Tracheophyta</taxon>
        <taxon>Spermatophyta</taxon>
        <taxon>Magnoliopsida</taxon>
        <taxon>eudicotyledons</taxon>
        <taxon>Gunneridae</taxon>
        <taxon>Pentapetalae</taxon>
        <taxon>asterids</taxon>
        <taxon>lamiids</taxon>
        <taxon>Gentianales</taxon>
        <taxon>Rubiaceae</taxon>
        <taxon>Ixoroideae</taxon>
        <taxon>Gardenieae complex</taxon>
        <taxon>Bertiereae - Coffeeae clade</taxon>
        <taxon>Coffeeae</taxon>
        <taxon>Coffea</taxon>
    </lineage>
</organism>
<dbReference type="Proteomes" id="UP001652660">
    <property type="component" value="Chromosome 2e"/>
</dbReference>
<evidence type="ECO:0000313" key="2">
    <source>
        <dbReference type="RefSeq" id="XP_071934523.1"/>
    </source>
</evidence>